<reference evidence="3 4" key="1">
    <citation type="submission" date="2017-07" db="EMBL/GenBank/DDBJ databases">
        <title>Draft genome sequence of aerobic hyperthermophilic archaea, Pyrobaculum aerophilum YKB31 and YKB32.</title>
        <authorList>
            <person name="Mochizuki T."/>
            <person name="Berliner A.J."/>
            <person name="Yoshida-Takashima Y."/>
            <person name="Takaki Y."/>
            <person name="Nunoura T."/>
            <person name="Takai K."/>
        </authorList>
    </citation>
    <scope>NUCLEOTIDE SEQUENCE [LARGE SCALE GENOMIC DNA]</scope>
    <source>
        <strain evidence="1 4">YKB31</strain>
        <strain evidence="2 3">YKB32</strain>
    </source>
</reference>
<dbReference type="EMBL" id="NMUE01000069">
    <property type="protein sequence ID" value="RFA93080.1"/>
    <property type="molecule type" value="Genomic_DNA"/>
</dbReference>
<sequence>MKYYTPGHGLVTDSLIMHGFVKLLHVSGRISGKVRKLGERFEIEAEEVDWGKFNNWELHEFVKQAVDHNIDLGPMADLRRSAIDISGFLTWKKKLKETLVILPKEFDLSPNHAERFREGRKRGRGYTLYLPISLAFGKYAVSGYAVSDTPYVVCPSCFALSTLGYIYGAVRIRVDLNEGFTIYNIAGVPADEADLLDMISLQRMAGLVRIGKREKTGRGINALGALVYALSVGETILAVDSPIDLIVWRTERSGNNQRAMAEGVYRGRRLLEAMAMLKLYYPKWPRIVRRLEGNVLNILGEFLVFGGDAYGVVREIVKNLKSGKDKEKTQPVEVDAVAKVILKLQR</sequence>
<evidence type="ECO:0000313" key="3">
    <source>
        <dbReference type="Proteomes" id="UP000256877"/>
    </source>
</evidence>
<proteinExistence type="predicted"/>
<gene>
    <name evidence="1" type="ORF">CGL51_13450</name>
    <name evidence="2" type="ORF">CGL52_04875</name>
</gene>
<accession>A0A371R537</accession>
<name>A0A371R537_9CREN</name>
<evidence type="ECO:0000313" key="2">
    <source>
        <dbReference type="EMBL" id="RFA99174.1"/>
    </source>
</evidence>
<dbReference type="Proteomes" id="UP000257123">
    <property type="component" value="Unassembled WGS sequence"/>
</dbReference>
<dbReference type="EMBL" id="NMUF01000009">
    <property type="protein sequence ID" value="RFA99174.1"/>
    <property type="molecule type" value="Genomic_DNA"/>
</dbReference>
<dbReference type="InterPro" id="IPR010184">
    <property type="entry name" value="CRISPR-assoc_prot_MJ0385"/>
</dbReference>
<organism evidence="2 3">
    <name type="scientific">Pyrobaculum aerophilum</name>
    <dbReference type="NCBI Taxonomy" id="13773"/>
    <lineage>
        <taxon>Archaea</taxon>
        <taxon>Thermoproteota</taxon>
        <taxon>Thermoprotei</taxon>
        <taxon>Thermoproteales</taxon>
        <taxon>Thermoproteaceae</taxon>
        <taxon>Pyrobaculum</taxon>
    </lineage>
</organism>
<dbReference type="OrthoDB" id="25826at2157"/>
<dbReference type="Proteomes" id="UP000256877">
    <property type="component" value="Unassembled WGS sequence"/>
</dbReference>
<evidence type="ECO:0000313" key="4">
    <source>
        <dbReference type="Proteomes" id="UP000257123"/>
    </source>
</evidence>
<dbReference type="AlphaFoldDB" id="A0A371R537"/>
<evidence type="ECO:0000313" key="1">
    <source>
        <dbReference type="EMBL" id="RFA93080.1"/>
    </source>
</evidence>
<comment type="caution">
    <text evidence="2">The sequence shown here is derived from an EMBL/GenBank/DDBJ whole genome shotgun (WGS) entry which is preliminary data.</text>
</comment>
<dbReference type="Pfam" id="PF09703">
    <property type="entry name" value="Cas_Csa4"/>
    <property type="match status" value="1"/>
</dbReference>
<protein>
    <submittedName>
        <fullName evidence="2">CRISPR-associated protein</fullName>
    </submittedName>
</protein>
<dbReference type="RefSeq" id="WP_116422070.1">
    <property type="nucleotide sequence ID" value="NZ_NMUE01000069.1"/>
</dbReference>